<dbReference type="AlphaFoldDB" id="A0A1V4I4H2"/>
<dbReference type="InterPro" id="IPR013693">
    <property type="entry name" value="SpoIID/LytB_N"/>
</dbReference>
<dbReference type="OrthoDB" id="9794671at2"/>
<feature type="domain" description="MurNAc-LAA" evidence="2">
    <location>
        <begin position="316"/>
        <end position="429"/>
    </location>
</feature>
<dbReference type="SUPFAM" id="SSF53187">
    <property type="entry name" value="Zn-dependent exopeptidases"/>
    <property type="match status" value="1"/>
</dbReference>
<dbReference type="InterPro" id="IPR013486">
    <property type="entry name" value="SpoIID/LytB"/>
</dbReference>
<name>A0A1V4I4H2_9FIRM</name>
<dbReference type="CDD" id="cd02696">
    <property type="entry name" value="MurNAc-LAA"/>
    <property type="match status" value="1"/>
</dbReference>
<dbReference type="RefSeq" id="WP_079413473.1">
    <property type="nucleotide sequence ID" value="NZ_MZGW01000011.1"/>
</dbReference>
<evidence type="ECO:0000256" key="1">
    <source>
        <dbReference type="ARBA" id="ARBA00022801"/>
    </source>
</evidence>
<accession>A0A1V4I4H2</accession>
<protein>
    <submittedName>
        <fullName evidence="3">N-acetylmuramoyl-L-alanine amidase LytC</fullName>
        <ecNumber evidence="3">3.5.1.28</ecNumber>
    </submittedName>
</protein>
<dbReference type="PANTHER" id="PTHR30404:SF0">
    <property type="entry name" value="N-ACETYLMURAMOYL-L-ALANINE AMIDASE AMIC"/>
    <property type="match status" value="1"/>
</dbReference>
<dbReference type="GO" id="GO:0008745">
    <property type="term" value="F:N-acetylmuramoyl-L-alanine amidase activity"/>
    <property type="evidence" value="ECO:0007669"/>
    <property type="project" value="UniProtKB-EC"/>
</dbReference>
<dbReference type="NCBIfam" id="TIGR02669">
    <property type="entry name" value="SpoIID_LytB"/>
    <property type="match status" value="1"/>
</dbReference>
<dbReference type="STRING" id="29349.CLOTH_19180"/>
<sequence length="438" mass="50313">MIKSESMDSIYKDLIAYMVSRNIPLDYHEEALKCQAIIERTILFRKIKDGEHIYNNVDKEDIHPKAYKAVEDTQNLIIMIKDNPIIAHYHISCGGSTQNSESVLNRKIDYLRKVTCEECKRCETFTTQINLHIEELAQKFGYSLPLDKITVFNIDKVLKVIKKDDSDRIEVLEVFGNSIDPVDFINILNLDCTRFGFRPSQITLYIKGSGNGLGLCQYGANEKAKNNWNFDQILNYYYTNINICTVEEFNSKFPLKGKKIFIDPGHGGHDSGNCTEDGLREKDITLNLSIKLRNELKKYGMIANLSRENDEYLSLDERIKKSKEDKHEILISIHVNKSKFESINGAEAFCYWGDTNAENLGKVIMDSISKTTGIKNRGVKEGNFYILRECRISGLYFEIGYLSNESEKSNLSNDEFIQKLSESICEGILKYYCNKMLT</sequence>
<keyword evidence="1 3" id="KW-0378">Hydrolase</keyword>
<dbReference type="PANTHER" id="PTHR30404">
    <property type="entry name" value="N-ACETYLMURAMOYL-L-ALANINE AMIDASE"/>
    <property type="match status" value="1"/>
</dbReference>
<dbReference type="InterPro" id="IPR050695">
    <property type="entry name" value="N-acetylmuramoyl_amidase_3"/>
</dbReference>
<organism evidence="3 4">
    <name type="scientific">Alkalithermobacter paradoxus</name>
    <dbReference type="NCBI Taxonomy" id="29349"/>
    <lineage>
        <taxon>Bacteria</taxon>
        <taxon>Bacillati</taxon>
        <taxon>Bacillota</taxon>
        <taxon>Clostridia</taxon>
        <taxon>Peptostreptococcales</taxon>
        <taxon>Tepidibacteraceae</taxon>
        <taxon>Alkalithermobacter</taxon>
    </lineage>
</organism>
<reference evidence="3 4" key="1">
    <citation type="submission" date="2017-03" db="EMBL/GenBank/DDBJ databases">
        <title>Genome sequence of Clostridium thermoalcaliphilum DSM 7309.</title>
        <authorList>
            <person name="Poehlein A."/>
            <person name="Daniel R."/>
        </authorList>
    </citation>
    <scope>NUCLEOTIDE SEQUENCE [LARGE SCALE GENOMIC DNA]</scope>
    <source>
        <strain evidence="3 4">DSM 7309</strain>
    </source>
</reference>
<dbReference type="GO" id="GO:0009253">
    <property type="term" value="P:peptidoglycan catabolic process"/>
    <property type="evidence" value="ECO:0007669"/>
    <property type="project" value="InterPro"/>
</dbReference>
<keyword evidence="4" id="KW-1185">Reference proteome</keyword>
<comment type="caution">
    <text evidence="3">The sequence shown here is derived from an EMBL/GenBank/DDBJ whole genome shotgun (WGS) entry which is preliminary data.</text>
</comment>
<dbReference type="EMBL" id="MZGW01000011">
    <property type="protein sequence ID" value="OPJ54799.1"/>
    <property type="molecule type" value="Genomic_DNA"/>
</dbReference>
<dbReference type="Proteomes" id="UP000190140">
    <property type="component" value="Unassembled WGS sequence"/>
</dbReference>
<evidence type="ECO:0000313" key="3">
    <source>
        <dbReference type="EMBL" id="OPJ54799.1"/>
    </source>
</evidence>
<dbReference type="Pfam" id="PF08486">
    <property type="entry name" value="SpoIID"/>
    <property type="match status" value="1"/>
</dbReference>
<dbReference type="InterPro" id="IPR002508">
    <property type="entry name" value="MurNAc-LAA_cat"/>
</dbReference>
<dbReference type="GO" id="GO:0030288">
    <property type="term" value="C:outer membrane-bounded periplasmic space"/>
    <property type="evidence" value="ECO:0007669"/>
    <property type="project" value="TreeGrafter"/>
</dbReference>
<dbReference type="SMART" id="SM00646">
    <property type="entry name" value="Ami_3"/>
    <property type="match status" value="1"/>
</dbReference>
<dbReference type="Pfam" id="PF01520">
    <property type="entry name" value="Amidase_3"/>
    <property type="match status" value="1"/>
</dbReference>
<evidence type="ECO:0000259" key="2">
    <source>
        <dbReference type="SMART" id="SM00646"/>
    </source>
</evidence>
<dbReference type="EC" id="3.5.1.28" evidence="3"/>
<dbReference type="GO" id="GO:0030435">
    <property type="term" value="P:sporulation resulting in formation of a cellular spore"/>
    <property type="evidence" value="ECO:0007669"/>
    <property type="project" value="InterPro"/>
</dbReference>
<proteinExistence type="predicted"/>
<gene>
    <name evidence="3" type="primary">lytC</name>
    <name evidence="3" type="ORF">CLOTH_19180</name>
</gene>
<dbReference type="Gene3D" id="3.40.630.40">
    <property type="entry name" value="Zn-dependent exopeptidases"/>
    <property type="match status" value="1"/>
</dbReference>
<evidence type="ECO:0000313" key="4">
    <source>
        <dbReference type="Proteomes" id="UP000190140"/>
    </source>
</evidence>